<comment type="caution">
    <text evidence="6">The sequence shown here is derived from an EMBL/GenBank/DDBJ whole genome shotgun (WGS) entry which is preliminary data.</text>
</comment>
<proteinExistence type="predicted"/>
<dbReference type="AlphaFoldDB" id="A0ABD1Z4K6"/>
<comment type="subcellular location">
    <subcellularLocation>
        <location evidence="1">Membrane</location>
        <topology evidence="1">Multi-pass membrane protein</topology>
    </subcellularLocation>
</comment>
<accession>A0ABD1Z4K6</accession>
<evidence type="ECO:0000256" key="3">
    <source>
        <dbReference type="ARBA" id="ARBA00022989"/>
    </source>
</evidence>
<keyword evidence="4 5" id="KW-0472">Membrane</keyword>
<protein>
    <recommendedName>
        <fullName evidence="8">Cobalt transport protein</fullName>
    </recommendedName>
</protein>
<evidence type="ECO:0000256" key="1">
    <source>
        <dbReference type="ARBA" id="ARBA00004141"/>
    </source>
</evidence>
<organism evidence="6 7">
    <name type="scientific">Riccia fluitans</name>
    <dbReference type="NCBI Taxonomy" id="41844"/>
    <lineage>
        <taxon>Eukaryota</taxon>
        <taxon>Viridiplantae</taxon>
        <taxon>Streptophyta</taxon>
        <taxon>Embryophyta</taxon>
        <taxon>Marchantiophyta</taxon>
        <taxon>Marchantiopsida</taxon>
        <taxon>Marchantiidae</taxon>
        <taxon>Marchantiales</taxon>
        <taxon>Ricciaceae</taxon>
        <taxon>Riccia</taxon>
    </lineage>
</organism>
<name>A0ABD1Z4K6_9MARC</name>
<evidence type="ECO:0000256" key="4">
    <source>
        <dbReference type="ARBA" id="ARBA00023136"/>
    </source>
</evidence>
<dbReference type="Pfam" id="PF02361">
    <property type="entry name" value="CbiQ"/>
    <property type="match status" value="1"/>
</dbReference>
<evidence type="ECO:0008006" key="8">
    <source>
        <dbReference type="Google" id="ProtNLM"/>
    </source>
</evidence>
<keyword evidence="3 5" id="KW-1133">Transmembrane helix</keyword>
<feature type="transmembrane region" description="Helical" evidence="5">
    <location>
        <begin position="401"/>
        <end position="420"/>
    </location>
</feature>
<feature type="transmembrane region" description="Helical" evidence="5">
    <location>
        <begin position="166"/>
        <end position="184"/>
    </location>
</feature>
<reference evidence="6 7" key="1">
    <citation type="submission" date="2024-09" db="EMBL/GenBank/DDBJ databases">
        <title>Chromosome-scale assembly of Riccia fluitans.</title>
        <authorList>
            <person name="Paukszto L."/>
            <person name="Sawicki J."/>
            <person name="Karawczyk K."/>
            <person name="Piernik-Szablinska J."/>
            <person name="Szczecinska M."/>
            <person name="Mazdziarz M."/>
        </authorList>
    </citation>
    <scope>NUCLEOTIDE SEQUENCE [LARGE SCALE GENOMIC DNA]</scope>
    <source>
        <strain evidence="6">Rf_01</strain>
        <tissue evidence="6">Aerial parts of the thallus</tissue>
    </source>
</reference>
<keyword evidence="7" id="KW-1185">Reference proteome</keyword>
<dbReference type="InterPro" id="IPR003339">
    <property type="entry name" value="ABC/ECF_trnsptr_transmembrane"/>
</dbReference>
<feature type="transmembrane region" description="Helical" evidence="5">
    <location>
        <begin position="196"/>
        <end position="213"/>
    </location>
</feature>
<dbReference type="EMBL" id="JBHFFA010000002">
    <property type="protein sequence ID" value="KAL2642655.1"/>
    <property type="molecule type" value="Genomic_DNA"/>
</dbReference>
<evidence type="ECO:0000313" key="7">
    <source>
        <dbReference type="Proteomes" id="UP001605036"/>
    </source>
</evidence>
<dbReference type="PANTHER" id="PTHR33514">
    <property type="entry name" value="PROTEIN ABCI12, CHLOROPLASTIC"/>
    <property type="match status" value="1"/>
</dbReference>
<gene>
    <name evidence="6" type="ORF">R1flu_010242</name>
</gene>
<dbReference type="PANTHER" id="PTHR33514:SF13">
    <property type="entry name" value="PROTEIN ABCI12, CHLOROPLASTIC"/>
    <property type="match status" value="1"/>
</dbReference>
<evidence type="ECO:0000256" key="2">
    <source>
        <dbReference type="ARBA" id="ARBA00022692"/>
    </source>
</evidence>
<dbReference type="CDD" id="cd16914">
    <property type="entry name" value="EcfT"/>
    <property type="match status" value="1"/>
</dbReference>
<keyword evidence="2 5" id="KW-0812">Transmembrane</keyword>
<evidence type="ECO:0000256" key="5">
    <source>
        <dbReference type="SAM" id="Phobius"/>
    </source>
</evidence>
<dbReference type="GO" id="GO:0005886">
    <property type="term" value="C:plasma membrane"/>
    <property type="evidence" value="ECO:0007669"/>
    <property type="project" value="UniProtKB-ARBA"/>
</dbReference>
<dbReference type="Proteomes" id="UP001605036">
    <property type="component" value="Unassembled WGS sequence"/>
</dbReference>
<evidence type="ECO:0000313" key="6">
    <source>
        <dbReference type="EMBL" id="KAL2642655.1"/>
    </source>
</evidence>
<feature type="transmembrane region" description="Helical" evidence="5">
    <location>
        <begin position="301"/>
        <end position="322"/>
    </location>
</feature>
<sequence length="422" mass="46468">MLVSSQALWKRPSVVIFSENPNSCRNKNLLGGESSIPRFRNFADFNGLRPCRKSLWSPGLSERKCSSRLGCGKVSGFQVVVSALEGEGENGRTRNLGEWMRRKIEEGRKKEQQPIGESVMRMVATATAAPIAQYIDSPFTALHSLDPRVKQAWLLALVVLPSRAHLSIRFGIVGLLTVATVFSLPRRIWQDQLGRMIFLSGFLFVLTALGTDGVPPVVQPRTPPPSLEGLPEILPSLSGYSYVVMKLGPLLLTRKGLSLASATSCLSFTVLQSATLCLTTTTPEQLAAALQWYLAPLSRWGAPVGEIILTLLLSLRFIGLVFDEVRNIALAVVARGVQWKMLKPLETVDTLLTLFGRLFKNLLNHAEKISEAMVARGFKGNPTNHKIYFLNKWSITSMDRMAILGLIVLVALTSYSELVLPV</sequence>